<evidence type="ECO:0000259" key="1">
    <source>
        <dbReference type="PROSITE" id="PS50181"/>
    </source>
</evidence>
<dbReference type="Proteomes" id="UP000027265">
    <property type="component" value="Unassembled WGS sequence"/>
</dbReference>
<evidence type="ECO:0000313" key="3">
    <source>
        <dbReference type="Proteomes" id="UP000027265"/>
    </source>
</evidence>
<keyword evidence="3" id="KW-1185">Reference proteome</keyword>
<dbReference type="PROSITE" id="PS50181">
    <property type="entry name" value="FBOX"/>
    <property type="match status" value="1"/>
</dbReference>
<dbReference type="AlphaFoldDB" id="A0A067Q012"/>
<reference evidence="3" key="1">
    <citation type="journal article" date="2014" name="Proc. Natl. Acad. Sci. U.S.A.">
        <title>Extensive sampling of basidiomycete genomes demonstrates inadequacy of the white-rot/brown-rot paradigm for wood decay fungi.</title>
        <authorList>
            <person name="Riley R."/>
            <person name="Salamov A.A."/>
            <person name="Brown D.W."/>
            <person name="Nagy L.G."/>
            <person name="Floudas D."/>
            <person name="Held B.W."/>
            <person name="Levasseur A."/>
            <person name="Lombard V."/>
            <person name="Morin E."/>
            <person name="Otillar R."/>
            <person name="Lindquist E.A."/>
            <person name="Sun H."/>
            <person name="LaButti K.M."/>
            <person name="Schmutz J."/>
            <person name="Jabbour D."/>
            <person name="Luo H."/>
            <person name="Baker S.E."/>
            <person name="Pisabarro A.G."/>
            <person name="Walton J.D."/>
            <person name="Blanchette R.A."/>
            <person name="Henrissat B."/>
            <person name="Martin F."/>
            <person name="Cullen D."/>
            <person name="Hibbett D.S."/>
            <person name="Grigoriev I.V."/>
        </authorList>
    </citation>
    <scope>NUCLEOTIDE SEQUENCE [LARGE SCALE GENOMIC DNA]</scope>
    <source>
        <strain evidence="3">MUCL 33604</strain>
    </source>
</reference>
<dbReference type="HOGENOM" id="CLU_038175_1_0_1"/>
<sequence length="402" mass="44973">MAELPVELYARIFRLVGANDLTSLSRVTQAFQTEAEHLLYQSVALSKVSESSRLLSWCNAVADCERRAARVNTLRFPTYFKLSPQETSADSIQTSIARAFKAMVNLKALYVESAERGVEFHPSLRPSTFENCEFRLVELLGNLPGFTVDEVWTLLSSQPDICYWVPGTGFTMSLDVSSFPPDILPQLRDLLFIRPELTKHLASRPIRRLSWLFYREEPEKISLPQAIGIAQSTIPDLQLFRDTLSELYIMNTLGKDFSAVEVVALVARYAPTLRIFTICSRGSDCAIPANEHPQLVQAISSFQDLDTLLLEVDMPVLHLPNDTCIAPDGPLEQDPFWSGLSPVQCRQIATSLMVSCPSLRTISFPLQNPSGISKNPCYSRTANGEAKLVGFDLVDTSSWWMK</sequence>
<accession>A0A067Q012</accession>
<feature type="domain" description="F-box" evidence="1">
    <location>
        <begin position="1"/>
        <end position="43"/>
    </location>
</feature>
<gene>
    <name evidence="2" type="ORF">JAAARDRAFT_32702</name>
</gene>
<dbReference type="OrthoDB" id="3021907at2759"/>
<protein>
    <recommendedName>
        <fullName evidence="1">F-box domain-containing protein</fullName>
    </recommendedName>
</protein>
<dbReference type="EMBL" id="KL197714">
    <property type="protein sequence ID" value="KDQ60324.1"/>
    <property type="molecule type" value="Genomic_DNA"/>
</dbReference>
<dbReference type="InterPro" id="IPR001810">
    <property type="entry name" value="F-box_dom"/>
</dbReference>
<organism evidence="2 3">
    <name type="scientific">Jaapia argillacea MUCL 33604</name>
    <dbReference type="NCBI Taxonomy" id="933084"/>
    <lineage>
        <taxon>Eukaryota</taxon>
        <taxon>Fungi</taxon>
        <taxon>Dikarya</taxon>
        <taxon>Basidiomycota</taxon>
        <taxon>Agaricomycotina</taxon>
        <taxon>Agaricomycetes</taxon>
        <taxon>Agaricomycetidae</taxon>
        <taxon>Jaapiales</taxon>
        <taxon>Jaapiaceae</taxon>
        <taxon>Jaapia</taxon>
    </lineage>
</organism>
<name>A0A067Q012_9AGAM</name>
<proteinExistence type="predicted"/>
<evidence type="ECO:0000313" key="2">
    <source>
        <dbReference type="EMBL" id="KDQ60324.1"/>
    </source>
</evidence>
<dbReference type="InParanoid" id="A0A067Q012"/>